<feature type="region of interest" description="Disordered" evidence="1">
    <location>
        <begin position="1"/>
        <end position="35"/>
    </location>
</feature>
<dbReference type="Proteomes" id="UP001418222">
    <property type="component" value="Unassembled WGS sequence"/>
</dbReference>
<protein>
    <submittedName>
        <fullName evidence="2">Uncharacterized protein</fullName>
    </submittedName>
</protein>
<gene>
    <name evidence="2" type="ORF">KSP39_PZI023110</name>
</gene>
<evidence type="ECO:0000313" key="2">
    <source>
        <dbReference type="EMBL" id="KAK8916171.1"/>
    </source>
</evidence>
<organism evidence="2 3">
    <name type="scientific">Platanthera zijinensis</name>
    <dbReference type="NCBI Taxonomy" id="2320716"/>
    <lineage>
        <taxon>Eukaryota</taxon>
        <taxon>Viridiplantae</taxon>
        <taxon>Streptophyta</taxon>
        <taxon>Embryophyta</taxon>
        <taxon>Tracheophyta</taxon>
        <taxon>Spermatophyta</taxon>
        <taxon>Magnoliopsida</taxon>
        <taxon>Liliopsida</taxon>
        <taxon>Asparagales</taxon>
        <taxon>Orchidaceae</taxon>
        <taxon>Orchidoideae</taxon>
        <taxon>Orchideae</taxon>
        <taxon>Orchidinae</taxon>
        <taxon>Platanthera</taxon>
    </lineage>
</organism>
<sequence length="109" mass="11876">MRERGGGCSWRRDFGRGMKIGKEPAEQARYGKGGGGKEVVDTVGLGLIGKGNGKGFGLEAKSQERRHGGDWGGFSVHRRWRPADCNGKPSIPLVGRHVSLYIRGKPKWS</sequence>
<evidence type="ECO:0000256" key="1">
    <source>
        <dbReference type="SAM" id="MobiDB-lite"/>
    </source>
</evidence>
<feature type="compositionally biased region" description="Basic and acidic residues" evidence="1">
    <location>
        <begin position="1"/>
        <end position="26"/>
    </location>
</feature>
<evidence type="ECO:0000313" key="3">
    <source>
        <dbReference type="Proteomes" id="UP001418222"/>
    </source>
</evidence>
<comment type="caution">
    <text evidence="2">The sequence shown here is derived from an EMBL/GenBank/DDBJ whole genome shotgun (WGS) entry which is preliminary data.</text>
</comment>
<dbReference type="EMBL" id="JBBWWQ010000020">
    <property type="protein sequence ID" value="KAK8916171.1"/>
    <property type="molecule type" value="Genomic_DNA"/>
</dbReference>
<reference evidence="2 3" key="1">
    <citation type="journal article" date="2022" name="Nat. Plants">
        <title>Genomes of leafy and leafless Platanthera orchids illuminate the evolution of mycoheterotrophy.</title>
        <authorList>
            <person name="Li M.H."/>
            <person name="Liu K.W."/>
            <person name="Li Z."/>
            <person name="Lu H.C."/>
            <person name="Ye Q.L."/>
            <person name="Zhang D."/>
            <person name="Wang J.Y."/>
            <person name="Li Y.F."/>
            <person name="Zhong Z.M."/>
            <person name="Liu X."/>
            <person name="Yu X."/>
            <person name="Liu D.K."/>
            <person name="Tu X.D."/>
            <person name="Liu B."/>
            <person name="Hao Y."/>
            <person name="Liao X.Y."/>
            <person name="Jiang Y.T."/>
            <person name="Sun W.H."/>
            <person name="Chen J."/>
            <person name="Chen Y.Q."/>
            <person name="Ai Y."/>
            <person name="Zhai J.W."/>
            <person name="Wu S.S."/>
            <person name="Zhou Z."/>
            <person name="Hsiao Y.Y."/>
            <person name="Wu W.L."/>
            <person name="Chen Y.Y."/>
            <person name="Lin Y.F."/>
            <person name="Hsu J.L."/>
            <person name="Li C.Y."/>
            <person name="Wang Z.W."/>
            <person name="Zhao X."/>
            <person name="Zhong W.Y."/>
            <person name="Ma X.K."/>
            <person name="Ma L."/>
            <person name="Huang J."/>
            <person name="Chen G.Z."/>
            <person name="Huang M.Z."/>
            <person name="Huang L."/>
            <person name="Peng D.H."/>
            <person name="Luo Y.B."/>
            <person name="Zou S.Q."/>
            <person name="Chen S.P."/>
            <person name="Lan S."/>
            <person name="Tsai W.C."/>
            <person name="Van de Peer Y."/>
            <person name="Liu Z.J."/>
        </authorList>
    </citation>
    <scope>NUCLEOTIDE SEQUENCE [LARGE SCALE GENOMIC DNA]</scope>
    <source>
        <strain evidence="2">Lor287</strain>
    </source>
</reference>
<dbReference type="AlphaFoldDB" id="A0AAP0FUX9"/>
<proteinExistence type="predicted"/>
<accession>A0AAP0FUX9</accession>
<keyword evidence="3" id="KW-1185">Reference proteome</keyword>
<name>A0AAP0FUX9_9ASPA</name>